<feature type="transmembrane region" description="Helical" evidence="6">
    <location>
        <begin position="81"/>
        <end position="100"/>
    </location>
</feature>
<sequence length="282" mass="31278">MLNFAIYTSVFGSVGLSCFLAIPVIADRIHKIQNRKVDEAVKKLDDMFVVVERKRLFFIHMLAPVAAAAAGFVFFHSLIAILAGAVLGAVLPAIIIKSLGKRHLRKFNSQLVDGLMVLSSSLKAGLAPLQAVTVLTEEMPPPLSQEFALVVRENKMGVTFDQSLERLGKRMKSEDLDLIVTAMRVARETGGNLIHTFDRLMATMREKNKLQQKVTTLTTQGRLQGIIMSVMPIFFAFITYRLRPDTLQMMLQNQTGRALLAAAVILEIAGIILIRIFSRVEV</sequence>
<evidence type="ECO:0000256" key="2">
    <source>
        <dbReference type="ARBA" id="ARBA00022475"/>
    </source>
</evidence>
<keyword evidence="5 6" id="KW-0472">Membrane</keyword>
<comment type="caution">
    <text evidence="8">The sequence shown here is derived from an EMBL/GenBank/DDBJ whole genome shotgun (WGS) entry which is preliminary data.</text>
</comment>
<dbReference type="PANTHER" id="PTHR35007">
    <property type="entry name" value="INTEGRAL MEMBRANE PROTEIN-RELATED"/>
    <property type="match status" value="1"/>
</dbReference>
<evidence type="ECO:0000256" key="5">
    <source>
        <dbReference type="ARBA" id="ARBA00023136"/>
    </source>
</evidence>
<proteinExistence type="predicted"/>
<organism evidence="8">
    <name type="scientific">marine sediment metagenome</name>
    <dbReference type="NCBI Taxonomy" id="412755"/>
    <lineage>
        <taxon>unclassified sequences</taxon>
        <taxon>metagenomes</taxon>
        <taxon>ecological metagenomes</taxon>
    </lineage>
</organism>
<evidence type="ECO:0000313" key="8">
    <source>
        <dbReference type="EMBL" id="GAG54210.1"/>
    </source>
</evidence>
<evidence type="ECO:0000256" key="4">
    <source>
        <dbReference type="ARBA" id="ARBA00022989"/>
    </source>
</evidence>
<evidence type="ECO:0000256" key="6">
    <source>
        <dbReference type="SAM" id="Phobius"/>
    </source>
</evidence>
<feature type="transmembrane region" description="Helical" evidence="6">
    <location>
        <begin position="56"/>
        <end position="75"/>
    </location>
</feature>
<dbReference type="AlphaFoldDB" id="X0YEB7"/>
<feature type="domain" description="Type II secretion system protein GspF" evidence="7">
    <location>
        <begin position="117"/>
        <end position="238"/>
    </location>
</feature>
<evidence type="ECO:0000259" key="7">
    <source>
        <dbReference type="Pfam" id="PF00482"/>
    </source>
</evidence>
<evidence type="ECO:0000256" key="1">
    <source>
        <dbReference type="ARBA" id="ARBA00004651"/>
    </source>
</evidence>
<protein>
    <recommendedName>
        <fullName evidence="7">Type II secretion system protein GspF domain-containing protein</fullName>
    </recommendedName>
</protein>
<evidence type="ECO:0000256" key="3">
    <source>
        <dbReference type="ARBA" id="ARBA00022692"/>
    </source>
</evidence>
<dbReference type="GO" id="GO:0005886">
    <property type="term" value="C:plasma membrane"/>
    <property type="evidence" value="ECO:0007669"/>
    <property type="project" value="UniProtKB-SubCell"/>
</dbReference>
<feature type="transmembrane region" description="Helical" evidence="6">
    <location>
        <begin position="214"/>
        <end position="238"/>
    </location>
</feature>
<dbReference type="PANTHER" id="PTHR35007:SF1">
    <property type="entry name" value="PILUS ASSEMBLY PROTEIN"/>
    <property type="match status" value="1"/>
</dbReference>
<keyword evidence="4 6" id="KW-1133">Transmembrane helix</keyword>
<gene>
    <name evidence="8" type="ORF">S01H4_13169</name>
</gene>
<dbReference type="Pfam" id="PF00482">
    <property type="entry name" value="T2SSF"/>
    <property type="match status" value="1"/>
</dbReference>
<dbReference type="Gene3D" id="1.20.81.30">
    <property type="entry name" value="Type II secretion system (T2SS), domain F"/>
    <property type="match status" value="1"/>
</dbReference>
<name>X0YEB7_9ZZZZ</name>
<keyword evidence="2" id="KW-1003">Cell membrane</keyword>
<feature type="transmembrane region" description="Helical" evidence="6">
    <location>
        <begin position="258"/>
        <end position="277"/>
    </location>
</feature>
<dbReference type="InterPro" id="IPR042094">
    <property type="entry name" value="T2SS_GspF_sf"/>
</dbReference>
<dbReference type="InterPro" id="IPR018076">
    <property type="entry name" value="T2SS_GspF_dom"/>
</dbReference>
<keyword evidence="3 6" id="KW-0812">Transmembrane</keyword>
<reference evidence="8" key="1">
    <citation type="journal article" date="2014" name="Front. Microbiol.">
        <title>High frequency of phylogenetically diverse reductive dehalogenase-homologous genes in deep subseafloor sedimentary metagenomes.</title>
        <authorList>
            <person name="Kawai M."/>
            <person name="Futagami T."/>
            <person name="Toyoda A."/>
            <person name="Takaki Y."/>
            <person name="Nishi S."/>
            <person name="Hori S."/>
            <person name="Arai W."/>
            <person name="Tsubouchi T."/>
            <person name="Morono Y."/>
            <person name="Uchiyama I."/>
            <person name="Ito T."/>
            <person name="Fujiyama A."/>
            <person name="Inagaki F."/>
            <person name="Takami H."/>
        </authorList>
    </citation>
    <scope>NUCLEOTIDE SEQUENCE</scope>
    <source>
        <strain evidence="8">Expedition CK06-06</strain>
    </source>
</reference>
<dbReference type="EMBL" id="BART01005811">
    <property type="protein sequence ID" value="GAG54210.1"/>
    <property type="molecule type" value="Genomic_DNA"/>
</dbReference>
<comment type="subcellular location">
    <subcellularLocation>
        <location evidence="1">Cell membrane</location>
        <topology evidence="1">Multi-pass membrane protein</topology>
    </subcellularLocation>
</comment>
<accession>X0YEB7</accession>
<feature type="transmembrane region" description="Helical" evidence="6">
    <location>
        <begin position="6"/>
        <end position="26"/>
    </location>
</feature>